<reference evidence="1" key="1">
    <citation type="submission" date="2020-08" db="EMBL/GenBank/DDBJ databases">
        <title>Genomic Encyclopedia of Type Strains, Phase IV (KMG-IV): sequencing the most valuable type-strain genomes for metagenomic binning, comparative biology and taxonomic classification.</title>
        <authorList>
            <person name="Goeker M."/>
        </authorList>
    </citation>
    <scope>NUCLEOTIDE SEQUENCE [LARGE SCALE GENOMIC DNA]</scope>
    <source>
        <strain evidence="1">DSM 105720</strain>
    </source>
</reference>
<dbReference type="AlphaFoldDB" id="A0A840DA73"/>
<organism evidence="1 2">
    <name type="scientific">Bacteroides reticulotermitis</name>
    <dbReference type="NCBI Taxonomy" id="1133319"/>
    <lineage>
        <taxon>Bacteria</taxon>
        <taxon>Pseudomonadati</taxon>
        <taxon>Bacteroidota</taxon>
        <taxon>Bacteroidia</taxon>
        <taxon>Bacteroidales</taxon>
        <taxon>Bacteroidaceae</taxon>
        <taxon>Bacteroides</taxon>
    </lineage>
</organism>
<name>A0A840DA73_9BACE</name>
<protein>
    <submittedName>
        <fullName evidence="1">Uncharacterized protein</fullName>
    </submittedName>
</protein>
<dbReference type="Proteomes" id="UP000560658">
    <property type="component" value="Unassembled WGS sequence"/>
</dbReference>
<dbReference type="EMBL" id="JACIER010000015">
    <property type="protein sequence ID" value="MBB4045473.1"/>
    <property type="molecule type" value="Genomic_DNA"/>
</dbReference>
<evidence type="ECO:0000313" key="2">
    <source>
        <dbReference type="Proteomes" id="UP000560658"/>
    </source>
</evidence>
<keyword evidence="2" id="KW-1185">Reference proteome</keyword>
<proteinExistence type="predicted"/>
<comment type="caution">
    <text evidence="1">The sequence shown here is derived from an EMBL/GenBank/DDBJ whole genome shotgun (WGS) entry which is preliminary data.</text>
</comment>
<evidence type="ECO:0000313" key="1">
    <source>
        <dbReference type="EMBL" id="MBB4045473.1"/>
    </source>
</evidence>
<gene>
    <name evidence="1" type="ORF">GGR06_003287</name>
</gene>
<accession>A0A840DA73</accession>
<sequence length="60" mass="7296">MRILHNTLFISAQEEGDVIYSSFNSDQRENWRMHCIDGLRNRRNELLKRLNKYNQKEDAK</sequence>